<keyword evidence="7" id="KW-0274">FAD</keyword>
<name>A0A9D9EK00_9BACT</name>
<dbReference type="PANTHER" id="PTHR30040">
    <property type="entry name" value="THIAMINE BIOSYNTHESIS LIPOPROTEIN APBE"/>
    <property type="match status" value="1"/>
</dbReference>
<organism evidence="11 12">
    <name type="scientific">Candidatus Cryptobacteroides merdigallinarum</name>
    <dbReference type="NCBI Taxonomy" id="2840770"/>
    <lineage>
        <taxon>Bacteria</taxon>
        <taxon>Pseudomonadati</taxon>
        <taxon>Bacteroidota</taxon>
        <taxon>Bacteroidia</taxon>
        <taxon>Bacteroidales</taxon>
        <taxon>Candidatus Cryptobacteroides</taxon>
    </lineage>
</organism>
<reference evidence="11" key="2">
    <citation type="journal article" date="2021" name="PeerJ">
        <title>Extensive microbial diversity within the chicken gut microbiome revealed by metagenomics and culture.</title>
        <authorList>
            <person name="Gilroy R."/>
            <person name="Ravi A."/>
            <person name="Getino M."/>
            <person name="Pursley I."/>
            <person name="Horton D.L."/>
            <person name="Alikhan N.F."/>
            <person name="Baker D."/>
            <person name="Gharbi K."/>
            <person name="Hall N."/>
            <person name="Watson M."/>
            <person name="Adriaenssens E.M."/>
            <person name="Foster-Nyarko E."/>
            <person name="Jarju S."/>
            <person name="Secka A."/>
            <person name="Antonio M."/>
            <person name="Oren A."/>
            <person name="Chaudhuri R.R."/>
            <person name="La Ragione R."/>
            <person name="Hildebrand F."/>
            <person name="Pallen M.J."/>
        </authorList>
    </citation>
    <scope>NUCLEOTIDE SEQUENCE</scope>
    <source>
        <strain evidence="11">20514</strain>
    </source>
</reference>
<dbReference type="InterPro" id="IPR003374">
    <property type="entry name" value="ApbE-like_sf"/>
</dbReference>
<evidence type="ECO:0000256" key="7">
    <source>
        <dbReference type="ARBA" id="ARBA00022827"/>
    </source>
</evidence>
<reference evidence="11" key="1">
    <citation type="submission" date="2020-10" db="EMBL/GenBank/DDBJ databases">
        <authorList>
            <person name="Gilroy R."/>
        </authorList>
    </citation>
    <scope>NUCLEOTIDE SEQUENCE</scope>
    <source>
        <strain evidence="11">20514</strain>
    </source>
</reference>
<evidence type="ECO:0000256" key="3">
    <source>
        <dbReference type="ARBA" id="ARBA00016337"/>
    </source>
</evidence>
<evidence type="ECO:0000256" key="5">
    <source>
        <dbReference type="ARBA" id="ARBA00022679"/>
    </source>
</evidence>
<keyword evidence="5 11" id="KW-0808">Transferase</keyword>
<evidence type="ECO:0000256" key="4">
    <source>
        <dbReference type="ARBA" id="ARBA00022630"/>
    </source>
</evidence>
<sequence length="266" mass="28313">MEFVFSGKNPDASVAFASFPAMHTVLEMVMANVPEQRARDIAASVERLVLDIESKLGRHSADQVFARINASGGHSAVAVDEEVYSILQLCEVFRKNTCGYFDISALSPVRTVPAYRLENDGKKVCLNGEDVVLDAGGFGKGYALDRVRSLLVESGVSDAMLNFGDSSVLGLGRHPYGDGWRAGTAGGGSTFLLKDSAISVSGLSAGEVPHIVDPATGEMVDNGGPVVVEGRSAFICEVLSTALYAAPREMRERVAGRFEGYIFKVV</sequence>
<dbReference type="EMBL" id="JADIMQ010000094">
    <property type="protein sequence ID" value="MBO8448924.1"/>
    <property type="molecule type" value="Genomic_DNA"/>
</dbReference>
<dbReference type="PANTHER" id="PTHR30040:SF2">
    <property type="entry name" value="FAD:PROTEIN FMN TRANSFERASE"/>
    <property type="match status" value="1"/>
</dbReference>
<dbReference type="InterPro" id="IPR024932">
    <property type="entry name" value="ApbE"/>
</dbReference>
<evidence type="ECO:0000256" key="2">
    <source>
        <dbReference type="ARBA" id="ARBA00011955"/>
    </source>
</evidence>
<keyword evidence="6" id="KW-0479">Metal-binding</keyword>
<dbReference type="Gene3D" id="3.10.520.10">
    <property type="entry name" value="ApbE-like domains"/>
    <property type="match status" value="2"/>
</dbReference>
<dbReference type="Proteomes" id="UP000810252">
    <property type="component" value="Unassembled WGS sequence"/>
</dbReference>
<protein>
    <recommendedName>
        <fullName evidence="3">FAD:protein FMN transferase</fullName>
        <ecNumber evidence="2">2.7.1.180</ecNumber>
    </recommendedName>
    <alternativeName>
        <fullName evidence="9">Flavin transferase</fullName>
    </alternativeName>
</protein>
<evidence type="ECO:0000313" key="11">
    <source>
        <dbReference type="EMBL" id="MBO8448924.1"/>
    </source>
</evidence>
<evidence type="ECO:0000256" key="6">
    <source>
        <dbReference type="ARBA" id="ARBA00022723"/>
    </source>
</evidence>
<dbReference type="GO" id="GO:0016740">
    <property type="term" value="F:transferase activity"/>
    <property type="evidence" value="ECO:0007669"/>
    <property type="project" value="UniProtKB-KW"/>
</dbReference>
<dbReference type="SUPFAM" id="SSF143631">
    <property type="entry name" value="ApbE-like"/>
    <property type="match status" value="1"/>
</dbReference>
<proteinExistence type="predicted"/>
<dbReference type="EC" id="2.7.1.180" evidence="2"/>
<evidence type="ECO:0000256" key="1">
    <source>
        <dbReference type="ARBA" id="ARBA00001946"/>
    </source>
</evidence>
<dbReference type="AlphaFoldDB" id="A0A9D9EK00"/>
<dbReference type="GO" id="GO:0046872">
    <property type="term" value="F:metal ion binding"/>
    <property type="evidence" value="ECO:0007669"/>
    <property type="project" value="UniProtKB-KW"/>
</dbReference>
<dbReference type="Pfam" id="PF02424">
    <property type="entry name" value="ApbE"/>
    <property type="match status" value="2"/>
</dbReference>
<keyword evidence="8" id="KW-0460">Magnesium</keyword>
<comment type="caution">
    <text evidence="11">The sequence shown here is derived from an EMBL/GenBank/DDBJ whole genome shotgun (WGS) entry which is preliminary data.</text>
</comment>
<comment type="catalytic activity">
    <reaction evidence="10">
        <text>L-threonyl-[protein] + FAD = FMN-L-threonyl-[protein] + AMP + H(+)</text>
        <dbReference type="Rhea" id="RHEA:36847"/>
        <dbReference type="Rhea" id="RHEA-COMP:11060"/>
        <dbReference type="Rhea" id="RHEA-COMP:11061"/>
        <dbReference type="ChEBI" id="CHEBI:15378"/>
        <dbReference type="ChEBI" id="CHEBI:30013"/>
        <dbReference type="ChEBI" id="CHEBI:57692"/>
        <dbReference type="ChEBI" id="CHEBI:74257"/>
        <dbReference type="ChEBI" id="CHEBI:456215"/>
        <dbReference type="EC" id="2.7.1.180"/>
    </reaction>
</comment>
<gene>
    <name evidence="11" type="ORF">IAC29_06605</name>
</gene>
<evidence type="ECO:0000256" key="9">
    <source>
        <dbReference type="ARBA" id="ARBA00031306"/>
    </source>
</evidence>
<evidence type="ECO:0000256" key="10">
    <source>
        <dbReference type="ARBA" id="ARBA00048540"/>
    </source>
</evidence>
<accession>A0A9D9EK00</accession>
<keyword evidence="4" id="KW-0285">Flavoprotein</keyword>
<evidence type="ECO:0000256" key="8">
    <source>
        <dbReference type="ARBA" id="ARBA00022842"/>
    </source>
</evidence>
<evidence type="ECO:0000313" key="12">
    <source>
        <dbReference type="Proteomes" id="UP000810252"/>
    </source>
</evidence>
<comment type="cofactor">
    <cofactor evidence="1">
        <name>Mg(2+)</name>
        <dbReference type="ChEBI" id="CHEBI:18420"/>
    </cofactor>
</comment>